<gene>
    <name evidence="1" type="ORF">HUJ06_003890</name>
</gene>
<reference evidence="1 2" key="1">
    <citation type="journal article" date="2020" name="Mol. Biol. Evol.">
        <title>Distinct Expression and Methylation Patterns for Genes with Different Fates following a Single Whole-Genome Duplication in Flowering Plants.</title>
        <authorList>
            <person name="Shi T."/>
            <person name="Rahmani R.S."/>
            <person name="Gugger P.F."/>
            <person name="Wang M."/>
            <person name="Li H."/>
            <person name="Zhang Y."/>
            <person name="Li Z."/>
            <person name="Wang Q."/>
            <person name="Van de Peer Y."/>
            <person name="Marchal K."/>
            <person name="Chen J."/>
        </authorList>
    </citation>
    <scope>NUCLEOTIDE SEQUENCE [LARGE SCALE GENOMIC DNA]</scope>
    <source>
        <tissue evidence="1">Leaf</tissue>
    </source>
</reference>
<proteinExistence type="predicted"/>
<comment type="caution">
    <text evidence="1">The sequence shown here is derived from an EMBL/GenBank/DDBJ whole genome shotgun (WGS) entry which is preliminary data.</text>
</comment>
<dbReference type="Proteomes" id="UP000607653">
    <property type="component" value="Unassembled WGS sequence"/>
</dbReference>
<evidence type="ECO:0000313" key="2">
    <source>
        <dbReference type="Proteomes" id="UP000607653"/>
    </source>
</evidence>
<protein>
    <submittedName>
        <fullName evidence="1">Uncharacterized protein</fullName>
    </submittedName>
</protein>
<keyword evidence="2" id="KW-1185">Reference proteome</keyword>
<accession>A0A822ZME8</accession>
<sequence>MKSSSAMPNVKSIIETEATSDAMHDEEFDPLKAIII</sequence>
<dbReference type="EMBL" id="DUZY01000007">
    <property type="protein sequence ID" value="DAD45660.1"/>
    <property type="molecule type" value="Genomic_DNA"/>
</dbReference>
<name>A0A822ZME8_NELNU</name>
<dbReference type="AlphaFoldDB" id="A0A822ZME8"/>
<organism evidence="1 2">
    <name type="scientific">Nelumbo nucifera</name>
    <name type="common">Sacred lotus</name>
    <dbReference type="NCBI Taxonomy" id="4432"/>
    <lineage>
        <taxon>Eukaryota</taxon>
        <taxon>Viridiplantae</taxon>
        <taxon>Streptophyta</taxon>
        <taxon>Embryophyta</taxon>
        <taxon>Tracheophyta</taxon>
        <taxon>Spermatophyta</taxon>
        <taxon>Magnoliopsida</taxon>
        <taxon>Proteales</taxon>
        <taxon>Nelumbonaceae</taxon>
        <taxon>Nelumbo</taxon>
    </lineage>
</organism>
<evidence type="ECO:0000313" key="1">
    <source>
        <dbReference type="EMBL" id="DAD45660.1"/>
    </source>
</evidence>